<reference evidence="6 7" key="1">
    <citation type="journal article" date="2018" name="Proc. Natl. Acad. Sci. U.S.A.">
        <title>Linking secondary metabolites to gene clusters through genome sequencing of six diverse Aspergillus species.</title>
        <authorList>
            <person name="Kaerboelling I."/>
            <person name="Vesth T.C."/>
            <person name="Frisvad J.C."/>
            <person name="Nybo J.L."/>
            <person name="Theobald S."/>
            <person name="Kuo A."/>
            <person name="Bowyer P."/>
            <person name="Matsuda Y."/>
            <person name="Mondo S."/>
            <person name="Lyhne E.K."/>
            <person name="Kogle M.E."/>
            <person name="Clum A."/>
            <person name="Lipzen A."/>
            <person name="Salamov A."/>
            <person name="Ngan C.Y."/>
            <person name="Daum C."/>
            <person name="Chiniquy J."/>
            <person name="Barry K."/>
            <person name="LaButti K."/>
            <person name="Haridas S."/>
            <person name="Simmons B.A."/>
            <person name="Magnuson J.K."/>
            <person name="Mortensen U.H."/>
            <person name="Larsen T.O."/>
            <person name="Grigoriev I.V."/>
            <person name="Baker S.E."/>
            <person name="Andersen M.R."/>
        </authorList>
    </citation>
    <scope>NUCLEOTIDE SEQUENCE [LARGE SCALE GENOMIC DNA]</scope>
    <source>
        <strain evidence="6 7">IBT 24754</strain>
    </source>
</reference>
<evidence type="ECO:0000256" key="1">
    <source>
        <dbReference type="ARBA" id="ARBA00022969"/>
    </source>
</evidence>
<dbReference type="GO" id="GO:0009277">
    <property type="term" value="C:fungal-type cell wall"/>
    <property type="evidence" value="ECO:0007669"/>
    <property type="project" value="InterPro"/>
</dbReference>
<sequence>MKFFAVAALFATAAIAMPHEPSYTAVDQTQNICGKAQLSCCNALDSSAHVSKDEENDLLALLGEGLLNNGGVLGKYHGCSPLVSLVGNIGEQCDNHVACCNDVSSNNNGVVNVVVPCLPVNVL</sequence>
<dbReference type="GO" id="GO:0005199">
    <property type="term" value="F:structural constituent of cell wall"/>
    <property type="evidence" value="ECO:0007669"/>
    <property type="project" value="InterPro"/>
</dbReference>
<dbReference type="InterPro" id="IPR001338">
    <property type="entry name" value="Class_I_Hydrophobin"/>
</dbReference>
<dbReference type="VEuPathDB" id="FungiDB:P175DRAFT_0534132"/>
<keyword evidence="5" id="KW-0964">Secreted</keyword>
<dbReference type="Proteomes" id="UP000244073">
    <property type="component" value="Unassembled WGS sequence"/>
</dbReference>
<dbReference type="GO" id="GO:0048315">
    <property type="term" value="P:conidium formation"/>
    <property type="evidence" value="ECO:0007669"/>
    <property type="project" value="UniProtKB-KW"/>
</dbReference>
<protein>
    <recommendedName>
        <fullName evidence="5">Hydrophobin</fullName>
    </recommendedName>
</protein>
<dbReference type="Pfam" id="PF01185">
    <property type="entry name" value="Hydrophobin"/>
    <property type="match status" value="1"/>
</dbReference>
<dbReference type="SMART" id="SM00075">
    <property type="entry name" value="HYDRO"/>
    <property type="match status" value="1"/>
</dbReference>
<evidence type="ECO:0000313" key="7">
    <source>
        <dbReference type="Proteomes" id="UP000244073"/>
    </source>
</evidence>
<dbReference type="GeneID" id="63816991"/>
<comment type="subcellular location">
    <subcellularLocation>
        <location evidence="5">Secreted</location>
        <location evidence="5">Cell wall</location>
    </subcellularLocation>
    <subcellularLocation>
        <location evidence="4">Spore wall</location>
    </subcellularLocation>
</comment>
<organism evidence="6 7">
    <name type="scientific">Aspergillus ochraceoroseus IBT 24754</name>
    <dbReference type="NCBI Taxonomy" id="1392256"/>
    <lineage>
        <taxon>Eukaryota</taxon>
        <taxon>Fungi</taxon>
        <taxon>Dikarya</taxon>
        <taxon>Ascomycota</taxon>
        <taxon>Pezizomycotina</taxon>
        <taxon>Eurotiomycetes</taxon>
        <taxon>Eurotiomycetidae</taxon>
        <taxon>Eurotiales</taxon>
        <taxon>Aspergillaceae</taxon>
        <taxon>Aspergillus</taxon>
        <taxon>Aspergillus subgen. Nidulantes</taxon>
    </lineage>
</organism>
<gene>
    <name evidence="6" type="ORF">P175DRAFT_0534132</name>
</gene>
<evidence type="ECO:0000256" key="4">
    <source>
        <dbReference type="ARBA" id="ARBA00093443"/>
    </source>
</evidence>
<keyword evidence="2 5" id="KW-1015">Disulfide bond</keyword>
<feature type="chain" id="PRO_5015373351" description="Hydrophobin" evidence="5">
    <location>
        <begin position="17"/>
        <end position="123"/>
    </location>
</feature>
<proteinExistence type="inferred from homology"/>
<dbReference type="AlphaFoldDB" id="A0A2T5LTS5"/>
<dbReference type="GO" id="GO:0030435">
    <property type="term" value="P:sporulation resulting in formation of a cellular spore"/>
    <property type="evidence" value="ECO:0007669"/>
    <property type="project" value="UniProtKB-KW"/>
</dbReference>
<keyword evidence="1" id="KW-0749">Sporulation</keyword>
<accession>A0A2T5LTS5</accession>
<dbReference type="GO" id="GO:0031160">
    <property type="term" value="C:spore wall"/>
    <property type="evidence" value="ECO:0007669"/>
    <property type="project" value="UniProtKB-SubCell"/>
</dbReference>
<dbReference type="RefSeq" id="XP_040751071.1">
    <property type="nucleotide sequence ID" value="XM_040900109.1"/>
</dbReference>
<evidence type="ECO:0000313" key="6">
    <source>
        <dbReference type="EMBL" id="PTU19679.1"/>
    </source>
</evidence>
<comment type="caution">
    <text evidence="6">The sequence shown here is derived from an EMBL/GenBank/DDBJ whole genome shotgun (WGS) entry which is preliminary data.</text>
</comment>
<dbReference type="EMBL" id="MSFN02000006">
    <property type="protein sequence ID" value="PTU19679.1"/>
    <property type="molecule type" value="Genomic_DNA"/>
</dbReference>
<name>A0A2T5LTS5_9EURO</name>
<evidence type="ECO:0000256" key="5">
    <source>
        <dbReference type="RuleBase" id="RU365009"/>
    </source>
</evidence>
<keyword evidence="5" id="KW-0134">Cell wall</keyword>
<feature type="signal peptide" evidence="5">
    <location>
        <begin position="1"/>
        <end position="16"/>
    </location>
</feature>
<keyword evidence="3" id="KW-0183">Conidiation</keyword>
<keyword evidence="5" id="KW-0732">Signal</keyword>
<evidence type="ECO:0000256" key="3">
    <source>
        <dbReference type="ARBA" id="ARBA00023321"/>
    </source>
</evidence>
<evidence type="ECO:0000256" key="2">
    <source>
        <dbReference type="ARBA" id="ARBA00023157"/>
    </source>
</evidence>
<comment type="similarity">
    <text evidence="5">Belongs to the fungal hydrophobin family.</text>
</comment>